<name>A0A0E0LM32_ORYPU</name>
<evidence type="ECO:0000313" key="1">
    <source>
        <dbReference type="EnsemblPlants" id="OPUNC07G17170.1"/>
    </source>
</evidence>
<accession>A0A0E0LM32</accession>
<keyword evidence="2" id="KW-1185">Reference proteome</keyword>
<dbReference type="STRING" id="4537.A0A0E0LM32"/>
<evidence type="ECO:0000313" key="2">
    <source>
        <dbReference type="Proteomes" id="UP000026962"/>
    </source>
</evidence>
<dbReference type="Proteomes" id="UP000026962">
    <property type="component" value="Chromosome 7"/>
</dbReference>
<reference evidence="1" key="2">
    <citation type="submission" date="2018-05" db="EMBL/GenBank/DDBJ databases">
        <title>OpunRS2 (Oryza punctata Reference Sequence Version 2).</title>
        <authorList>
            <person name="Zhang J."/>
            <person name="Kudrna D."/>
            <person name="Lee S."/>
            <person name="Talag J."/>
            <person name="Welchert J."/>
            <person name="Wing R.A."/>
        </authorList>
    </citation>
    <scope>NUCLEOTIDE SEQUENCE [LARGE SCALE GENOMIC DNA]</scope>
</reference>
<dbReference type="AlphaFoldDB" id="A0A0E0LM32"/>
<dbReference type="HOGENOM" id="CLU_2149991_0_0_1"/>
<reference evidence="1" key="1">
    <citation type="submission" date="2015-04" db="UniProtKB">
        <authorList>
            <consortium name="EnsemblPlants"/>
        </authorList>
    </citation>
    <scope>IDENTIFICATION</scope>
</reference>
<dbReference type="OMA" id="WEVIFLP"/>
<proteinExistence type="predicted"/>
<protein>
    <submittedName>
        <fullName evidence="1">Uncharacterized protein</fullName>
    </submittedName>
</protein>
<sequence length="112" mass="12744">MLLEVAPVLESFQIENRDSKRVLWEVIFLPTRNETTKEAFVGAIRQRAPSSEAGLRQDDVALAGLLLARAPLLQTMAFFRGFVHSPPDWITRYVEDPRWLEHRAAICHNSSA</sequence>
<dbReference type="EnsemblPlants" id="OPUNC07G17170.1">
    <property type="protein sequence ID" value="OPUNC07G17170.1"/>
    <property type="gene ID" value="OPUNC07G17170"/>
</dbReference>
<dbReference type="Gramene" id="OPUNC07G17170.1">
    <property type="protein sequence ID" value="OPUNC07G17170.1"/>
    <property type="gene ID" value="OPUNC07G17170"/>
</dbReference>
<organism evidence="1">
    <name type="scientific">Oryza punctata</name>
    <name type="common">Red rice</name>
    <dbReference type="NCBI Taxonomy" id="4537"/>
    <lineage>
        <taxon>Eukaryota</taxon>
        <taxon>Viridiplantae</taxon>
        <taxon>Streptophyta</taxon>
        <taxon>Embryophyta</taxon>
        <taxon>Tracheophyta</taxon>
        <taxon>Spermatophyta</taxon>
        <taxon>Magnoliopsida</taxon>
        <taxon>Liliopsida</taxon>
        <taxon>Poales</taxon>
        <taxon>Poaceae</taxon>
        <taxon>BOP clade</taxon>
        <taxon>Oryzoideae</taxon>
        <taxon>Oryzeae</taxon>
        <taxon>Oryzinae</taxon>
        <taxon>Oryza</taxon>
    </lineage>
</organism>